<reference evidence="2 3" key="1">
    <citation type="submission" date="2021-06" db="EMBL/GenBank/DDBJ databases">
        <authorList>
            <person name="Palmer J.M."/>
        </authorList>
    </citation>
    <scope>NUCLEOTIDE SEQUENCE [LARGE SCALE GENOMIC DNA]</scope>
    <source>
        <strain evidence="2 3">XR_2019</strain>
        <tissue evidence="2">Muscle</tissue>
    </source>
</reference>
<organism evidence="2 3">
    <name type="scientific">Xenotaenia resolanae</name>
    <dbReference type="NCBI Taxonomy" id="208358"/>
    <lineage>
        <taxon>Eukaryota</taxon>
        <taxon>Metazoa</taxon>
        <taxon>Chordata</taxon>
        <taxon>Craniata</taxon>
        <taxon>Vertebrata</taxon>
        <taxon>Euteleostomi</taxon>
        <taxon>Actinopterygii</taxon>
        <taxon>Neopterygii</taxon>
        <taxon>Teleostei</taxon>
        <taxon>Neoteleostei</taxon>
        <taxon>Acanthomorphata</taxon>
        <taxon>Ovalentaria</taxon>
        <taxon>Atherinomorphae</taxon>
        <taxon>Cyprinodontiformes</taxon>
        <taxon>Goodeidae</taxon>
        <taxon>Xenotaenia</taxon>
    </lineage>
</organism>
<proteinExistence type="predicted"/>
<keyword evidence="1" id="KW-0472">Membrane</keyword>
<gene>
    <name evidence="2" type="ORF">XENORESO_012528</name>
</gene>
<accession>A0ABV0WFR1</accession>
<dbReference type="Proteomes" id="UP001444071">
    <property type="component" value="Unassembled WGS sequence"/>
</dbReference>
<comment type="caution">
    <text evidence="2">The sequence shown here is derived from an EMBL/GenBank/DDBJ whole genome shotgun (WGS) entry which is preliminary data.</text>
</comment>
<evidence type="ECO:0000313" key="2">
    <source>
        <dbReference type="EMBL" id="MEQ2267929.1"/>
    </source>
</evidence>
<keyword evidence="1" id="KW-0812">Transmembrane</keyword>
<evidence type="ECO:0000256" key="1">
    <source>
        <dbReference type="SAM" id="Phobius"/>
    </source>
</evidence>
<keyword evidence="3" id="KW-1185">Reference proteome</keyword>
<sequence>VYSGLRFDGEAFCFYGSVIFLLSFFFFVEKTRFFEGSCCCEASAFICCAAGGVVLDRKWHSTGVCCWCYPSWLCHKALILLLHMARGERHTPQQVAVMPYSILFNYCRAKVIAGIVGTAARGPALLKAELDSSLTGPCIL</sequence>
<feature type="transmembrane region" description="Helical" evidence="1">
    <location>
        <begin position="12"/>
        <end position="28"/>
    </location>
</feature>
<dbReference type="EMBL" id="JAHRIM010043924">
    <property type="protein sequence ID" value="MEQ2267929.1"/>
    <property type="molecule type" value="Genomic_DNA"/>
</dbReference>
<protein>
    <submittedName>
        <fullName evidence="2">Uncharacterized protein</fullName>
    </submittedName>
</protein>
<keyword evidence="1" id="KW-1133">Transmembrane helix</keyword>
<feature type="non-terminal residue" evidence="2">
    <location>
        <position position="1"/>
    </location>
</feature>
<name>A0ABV0WFR1_9TELE</name>
<evidence type="ECO:0000313" key="3">
    <source>
        <dbReference type="Proteomes" id="UP001444071"/>
    </source>
</evidence>